<organism evidence="1">
    <name type="scientific">Siphoviridae sp. ct3fB6</name>
    <dbReference type="NCBI Taxonomy" id="2827770"/>
    <lineage>
        <taxon>Viruses</taxon>
        <taxon>Duplodnaviria</taxon>
        <taxon>Heunggongvirae</taxon>
        <taxon>Uroviricota</taxon>
        <taxon>Caudoviricetes</taxon>
    </lineage>
</organism>
<accession>A0A8S5T7E3</accession>
<sequence>MYIIRRIQCKSGDVSETHLVEIETDDIEATRKELHDCYQCDKILFNYDEQ</sequence>
<name>A0A8S5T7E3_9CAUD</name>
<evidence type="ECO:0000313" key="1">
    <source>
        <dbReference type="EMBL" id="DAF59261.1"/>
    </source>
</evidence>
<dbReference type="EMBL" id="BK032766">
    <property type="protein sequence ID" value="DAF59261.1"/>
    <property type="molecule type" value="Genomic_DNA"/>
</dbReference>
<reference evidence="1" key="1">
    <citation type="journal article" date="2021" name="Proc. Natl. Acad. Sci. U.S.A.">
        <title>A Catalog of Tens of Thousands of Viruses from Human Metagenomes Reveals Hidden Associations with Chronic Diseases.</title>
        <authorList>
            <person name="Tisza M.J."/>
            <person name="Buck C.B."/>
        </authorList>
    </citation>
    <scope>NUCLEOTIDE SEQUENCE</scope>
    <source>
        <strain evidence="1">Ct3fB6</strain>
    </source>
</reference>
<proteinExistence type="predicted"/>
<protein>
    <submittedName>
        <fullName evidence="1">Uncharacterized protein</fullName>
    </submittedName>
</protein>